<accession>A0A8H9IW59</accession>
<comment type="caution">
    <text evidence="1">The sequence shown here is derived from an EMBL/GenBank/DDBJ whole genome shotgun (WGS) entry which is preliminary data.</text>
</comment>
<evidence type="ECO:0000313" key="2">
    <source>
        <dbReference type="Proteomes" id="UP000658656"/>
    </source>
</evidence>
<dbReference type="EMBL" id="BNAV01000001">
    <property type="protein sequence ID" value="GHF40682.1"/>
    <property type="molecule type" value="Genomic_DNA"/>
</dbReference>
<proteinExistence type="predicted"/>
<evidence type="ECO:0000313" key="1">
    <source>
        <dbReference type="EMBL" id="GHF40682.1"/>
    </source>
</evidence>
<gene>
    <name evidence="1" type="ORF">GCM10017566_12620</name>
</gene>
<dbReference type="AlphaFoldDB" id="A0A8H9IW59"/>
<protein>
    <submittedName>
        <fullName evidence="1">Uncharacterized protein</fullName>
    </submittedName>
</protein>
<reference evidence="1" key="1">
    <citation type="journal article" date="2014" name="Int. J. Syst. Evol. Microbiol.">
        <title>Complete genome sequence of Corynebacterium casei LMG S-19264T (=DSM 44701T), isolated from a smear-ripened cheese.</title>
        <authorList>
            <consortium name="US DOE Joint Genome Institute (JGI-PGF)"/>
            <person name="Walter F."/>
            <person name="Albersmeier A."/>
            <person name="Kalinowski J."/>
            <person name="Ruckert C."/>
        </authorList>
    </citation>
    <scope>NUCLEOTIDE SEQUENCE</scope>
    <source>
        <strain evidence="1">CGMCC 4.7679</strain>
    </source>
</reference>
<dbReference type="OrthoDB" id="9915775at2"/>
<sequence>MVTVKRFLRTFARAFGSLGHPGAPDDLGFALPRPDCPPAGYPADRSSVPLSAREEEAFRLLADDLAR</sequence>
<name>A0A8H9IW59_9PSEU</name>
<reference evidence="1" key="2">
    <citation type="submission" date="2020-09" db="EMBL/GenBank/DDBJ databases">
        <authorList>
            <person name="Sun Q."/>
            <person name="Zhou Y."/>
        </authorList>
    </citation>
    <scope>NUCLEOTIDE SEQUENCE</scope>
    <source>
        <strain evidence="1">CGMCC 4.7679</strain>
    </source>
</reference>
<dbReference type="Proteomes" id="UP000658656">
    <property type="component" value="Unassembled WGS sequence"/>
</dbReference>
<keyword evidence="2" id="KW-1185">Reference proteome</keyword>
<organism evidence="1 2">
    <name type="scientific">Amycolatopsis bartoniae</name>
    <dbReference type="NCBI Taxonomy" id="941986"/>
    <lineage>
        <taxon>Bacteria</taxon>
        <taxon>Bacillati</taxon>
        <taxon>Actinomycetota</taxon>
        <taxon>Actinomycetes</taxon>
        <taxon>Pseudonocardiales</taxon>
        <taxon>Pseudonocardiaceae</taxon>
        <taxon>Amycolatopsis</taxon>
    </lineage>
</organism>